<evidence type="ECO:0000256" key="1">
    <source>
        <dbReference type="ARBA" id="ARBA00004123"/>
    </source>
</evidence>
<evidence type="ECO:0000256" key="3">
    <source>
        <dbReference type="ARBA" id="ARBA00023015"/>
    </source>
</evidence>
<dbReference type="InterPro" id="IPR036638">
    <property type="entry name" value="HLH_DNA-bd_sf"/>
</dbReference>
<dbReference type="Gene3D" id="3.30.450.20">
    <property type="entry name" value="PAS domain"/>
    <property type="match status" value="2"/>
</dbReference>
<organism evidence="11 12">
    <name type="scientific">Macrosiphum euphorbiae</name>
    <name type="common">potato aphid</name>
    <dbReference type="NCBI Taxonomy" id="13131"/>
    <lineage>
        <taxon>Eukaryota</taxon>
        <taxon>Metazoa</taxon>
        <taxon>Ecdysozoa</taxon>
        <taxon>Arthropoda</taxon>
        <taxon>Hexapoda</taxon>
        <taxon>Insecta</taxon>
        <taxon>Pterygota</taxon>
        <taxon>Neoptera</taxon>
        <taxon>Paraneoptera</taxon>
        <taxon>Hemiptera</taxon>
        <taxon>Sternorrhyncha</taxon>
        <taxon>Aphidomorpha</taxon>
        <taxon>Aphidoidea</taxon>
        <taxon>Aphididae</taxon>
        <taxon>Macrosiphini</taxon>
        <taxon>Macrosiphum</taxon>
    </lineage>
</organism>
<feature type="region of interest" description="Disordered" evidence="8">
    <location>
        <begin position="87"/>
        <end position="111"/>
    </location>
</feature>
<dbReference type="PROSITE" id="PS50112">
    <property type="entry name" value="PAS"/>
    <property type="match status" value="2"/>
</dbReference>
<dbReference type="CDD" id="cd11391">
    <property type="entry name" value="bHLH_PAS"/>
    <property type="match status" value="1"/>
</dbReference>
<dbReference type="PANTHER" id="PTHR23042">
    <property type="entry name" value="CIRCADIAN PROTEIN CLOCK/ARNT/BMAL/PAS"/>
    <property type="match status" value="1"/>
</dbReference>
<reference evidence="11 12" key="1">
    <citation type="submission" date="2023-01" db="EMBL/GenBank/DDBJ databases">
        <authorList>
            <person name="Whitehead M."/>
        </authorList>
    </citation>
    <scope>NUCLEOTIDE SEQUENCE [LARGE SCALE GENOMIC DNA]</scope>
</reference>
<evidence type="ECO:0000259" key="9">
    <source>
        <dbReference type="PROSITE" id="PS50112"/>
    </source>
</evidence>
<keyword evidence="6" id="KW-0539">Nucleus</keyword>
<keyword evidence="2" id="KW-0677">Repeat</keyword>
<feature type="domain" description="PAS" evidence="9">
    <location>
        <begin position="289"/>
        <end position="353"/>
    </location>
</feature>
<keyword evidence="12" id="KW-1185">Reference proteome</keyword>
<dbReference type="SUPFAM" id="SSF47459">
    <property type="entry name" value="HLH, helix-loop-helix DNA-binding domain"/>
    <property type="match status" value="1"/>
</dbReference>
<dbReference type="SUPFAM" id="SSF55785">
    <property type="entry name" value="PYP-like sensor domain (PAS domain)"/>
    <property type="match status" value="2"/>
</dbReference>
<name>A0AAV0X844_9HEMI</name>
<evidence type="ECO:0000256" key="5">
    <source>
        <dbReference type="ARBA" id="ARBA00023163"/>
    </source>
</evidence>
<feature type="domain" description="BHLH" evidence="10">
    <location>
        <begin position="218"/>
        <end position="271"/>
    </location>
</feature>
<feature type="compositionally biased region" description="Low complexity" evidence="8">
    <location>
        <begin position="92"/>
        <end position="111"/>
    </location>
</feature>
<evidence type="ECO:0000313" key="11">
    <source>
        <dbReference type="EMBL" id="CAI6364252.1"/>
    </source>
</evidence>
<evidence type="ECO:0000256" key="4">
    <source>
        <dbReference type="ARBA" id="ARBA00023125"/>
    </source>
</evidence>
<dbReference type="AlphaFoldDB" id="A0AAV0X844"/>
<dbReference type="EMBL" id="CARXXK010000003">
    <property type="protein sequence ID" value="CAI6364252.1"/>
    <property type="molecule type" value="Genomic_DNA"/>
</dbReference>
<dbReference type="InterPro" id="IPR000014">
    <property type="entry name" value="PAS"/>
</dbReference>
<evidence type="ECO:0000256" key="6">
    <source>
        <dbReference type="ARBA" id="ARBA00023242"/>
    </source>
</evidence>
<dbReference type="InterPro" id="IPR013767">
    <property type="entry name" value="PAS_fold"/>
</dbReference>
<evidence type="ECO:0000256" key="2">
    <source>
        <dbReference type="ARBA" id="ARBA00022737"/>
    </source>
</evidence>
<dbReference type="GO" id="GO:0005667">
    <property type="term" value="C:transcription regulator complex"/>
    <property type="evidence" value="ECO:0007669"/>
    <property type="project" value="InterPro"/>
</dbReference>
<protein>
    <submittedName>
        <fullName evidence="11">Uncharacterized protein</fullName>
    </submittedName>
</protein>
<dbReference type="NCBIfam" id="TIGR00229">
    <property type="entry name" value="sensory_box"/>
    <property type="match status" value="1"/>
</dbReference>
<dbReference type="PROSITE" id="PS50888">
    <property type="entry name" value="BHLH"/>
    <property type="match status" value="1"/>
</dbReference>
<comment type="subcellular location">
    <subcellularLocation>
        <location evidence="1">Nucleus</location>
    </subcellularLocation>
</comment>
<dbReference type="Pfam" id="PF00989">
    <property type="entry name" value="PAS"/>
    <property type="match status" value="1"/>
</dbReference>
<dbReference type="GO" id="GO:0005737">
    <property type="term" value="C:cytoplasm"/>
    <property type="evidence" value="ECO:0007669"/>
    <property type="project" value="InterPro"/>
</dbReference>
<dbReference type="SMART" id="SM00091">
    <property type="entry name" value="PAS"/>
    <property type="match status" value="2"/>
</dbReference>
<accession>A0AAV0X844</accession>
<dbReference type="SMART" id="SM00353">
    <property type="entry name" value="HLH"/>
    <property type="match status" value="1"/>
</dbReference>
<dbReference type="InterPro" id="IPR035965">
    <property type="entry name" value="PAS-like_dom_sf"/>
</dbReference>
<evidence type="ECO:0000313" key="12">
    <source>
        <dbReference type="Proteomes" id="UP001160148"/>
    </source>
</evidence>
<feature type="coiled-coil region" evidence="7">
    <location>
        <begin position="854"/>
        <end position="881"/>
    </location>
</feature>
<dbReference type="Pfam" id="PF14598">
    <property type="entry name" value="PAS_11"/>
    <property type="match status" value="1"/>
</dbReference>
<dbReference type="GO" id="GO:0005634">
    <property type="term" value="C:nucleus"/>
    <property type="evidence" value="ECO:0007669"/>
    <property type="project" value="UniProtKB-SubCell"/>
</dbReference>
<keyword evidence="4" id="KW-0238">DNA-binding</keyword>
<evidence type="ECO:0000259" key="10">
    <source>
        <dbReference type="PROSITE" id="PS50888"/>
    </source>
</evidence>
<evidence type="ECO:0000256" key="7">
    <source>
        <dbReference type="SAM" id="Coils"/>
    </source>
</evidence>
<dbReference type="PRINTS" id="PR00785">
    <property type="entry name" value="NCTRNSLOCATR"/>
</dbReference>
<dbReference type="CDD" id="cd00130">
    <property type="entry name" value="PAS"/>
    <property type="match status" value="2"/>
</dbReference>
<keyword evidence="7" id="KW-0175">Coiled coil</keyword>
<dbReference type="GO" id="GO:0045944">
    <property type="term" value="P:positive regulation of transcription by RNA polymerase II"/>
    <property type="evidence" value="ECO:0007669"/>
    <property type="project" value="UniProtKB-ARBA"/>
</dbReference>
<sequence length="917" mass="103840">MFPGGCCDDSTIVPSFMYAGCTPMPHGVTGFAPAIDRHRNPYAPPIQKQHHRDLPLSYHQLRDSSMQHLDHANMCAAISSSPITPLDNGYRSMSSSQSSPMSSSSSMSPMSYGPGYSPNQLSYDCHGVPTHPSVTEFQPQSHDQYYNFTTYENNHPPAVGLNDALVPLTTQPPTQTFQNYNNNNYYNNNNNNNNTYTDHYKYLDLQQTVDKPTGTNSSSRVSRNLAEKHRRQKLNKFITDLTELVPLISNSSKKVEKTSVLRLSAAFLRLKRLLLGLKKNRENLPGYISEVNVADLLLDENDIYLMVTSGGKIVFVSHSVENILGYSQIDLMGQSLFNFAHPKDHDELRKNLKYQDETPNSGTNDTKDPLLNNDGNFKIQRRTFYLRLVKKVASRDEQPEVELVHVMGTLMVQKSDSKNPEITENDIVLNAVVRPFNERRVTEVSMLEATREEYITRHQIDGRIIYVDHRISIVSGFMPQEVSGQLAFKYMHKDDVRWVMIALRQMYFKGQSFGSSCYRLLSKNGEFVYMRTHGFLQLNPIEDTIESFICVNTLVSPEEGKREIIEMKKRFTPLIVAASEPGIAAITNNQFMEKESTVTLEDVTEDLKTLDKVVEQMIINIPEPAMDNFKVTAQNPGPLPDNEEYMRVALLSKSIPPVSVASNAPKFCKRSSLSPQPNVKPVTQDRPSVLRVAPPISRQPVLVYNHPTYDKTTEKDRAYLERRGGIFVIPKRQNDSQSIDYFPKKAKIVLETQVESPTCSNYSNQTDTTPIQLISHSIDEHHNIDPLIADVTDIDHFAKTIGDDNSLFMGPDSYNSYVTGIYDDVNPIDITQDPLIHVLQHNRSLESALLEKKQNTLKTKMDQQQGQLKEIQTELNSLSSNANTHFLATDFSHLKAEHEHQQQVLRELQGVHKNIGV</sequence>
<evidence type="ECO:0000256" key="8">
    <source>
        <dbReference type="SAM" id="MobiDB-lite"/>
    </source>
</evidence>
<proteinExistence type="predicted"/>
<dbReference type="Proteomes" id="UP001160148">
    <property type="component" value="Unassembled WGS sequence"/>
</dbReference>
<feature type="region of interest" description="Disordered" evidence="8">
    <location>
        <begin position="353"/>
        <end position="374"/>
    </location>
</feature>
<dbReference type="GO" id="GO:0003700">
    <property type="term" value="F:DNA-binding transcription factor activity"/>
    <property type="evidence" value="ECO:0007669"/>
    <property type="project" value="InterPro"/>
</dbReference>
<dbReference type="GO" id="GO:0046983">
    <property type="term" value="F:protein dimerization activity"/>
    <property type="evidence" value="ECO:0007669"/>
    <property type="project" value="InterPro"/>
</dbReference>
<keyword evidence="5" id="KW-0804">Transcription</keyword>
<gene>
    <name evidence="11" type="ORF">MEUPH1_LOCUS19102</name>
</gene>
<dbReference type="Gene3D" id="4.10.280.10">
    <property type="entry name" value="Helix-loop-helix DNA-binding domain"/>
    <property type="match status" value="1"/>
</dbReference>
<dbReference type="GO" id="GO:0003677">
    <property type="term" value="F:DNA binding"/>
    <property type="evidence" value="ECO:0007669"/>
    <property type="project" value="UniProtKB-KW"/>
</dbReference>
<feature type="domain" description="PAS" evidence="9">
    <location>
        <begin position="461"/>
        <end position="510"/>
    </location>
</feature>
<keyword evidence="3" id="KW-0805">Transcription regulation</keyword>
<dbReference type="InterPro" id="IPR011598">
    <property type="entry name" value="bHLH_dom"/>
</dbReference>
<dbReference type="InterPro" id="IPR050933">
    <property type="entry name" value="Circadian_TF"/>
</dbReference>
<dbReference type="InterPro" id="IPR001067">
    <property type="entry name" value="Nuc_translocat"/>
</dbReference>
<dbReference type="Pfam" id="PF00010">
    <property type="entry name" value="HLH"/>
    <property type="match status" value="1"/>
</dbReference>
<comment type="caution">
    <text evidence="11">The sequence shown here is derived from an EMBL/GenBank/DDBJ whole genome shotgun (WGS) entry which is preliminary data.</text>
</comment>